<keyword evidence="1" id="KW-1133">Transmembrane helix</keyword>
<dbReference type="EMBL" id="AP022871">
    <property type="protein sequence ID" value="BCB90898.1"/>
    <property type="molecule type" value="Genomic_DNA"/>
</dbReference>
<gene>
    <name evidence="2" type="ORF">Psuf_082110</name>
</gene>
<name>A0A6F8YY78_9ACTN</name>
<evidence type="ECO:0000256" key="1">
    <source>
        <dbReference type="SAM" id="Phobius"/>
    </source>
</evidence>
<dbReference type="RefSeq" id="WP_173163404.1">
    <property type="nucleotide sequence ID" value="NZ_AP022871.1"/>
</dbReference>
<feature type="transmembrane region" description="Helical" evidence="1">
    <location>
        <begin position="119"/>
        <end position="138"/>
    </location>
</feature>
<dbReference type="Proteomes" id="UP000503011">
    <property type="component" value="Chromosome"/>
</dbReference>
<sequence length="143" mass="14539">MTLAHAGAVLTVHSDGAGSVWVTASWTDGHPVTRPVSAVLTATAAGQRVGPAPLRAIGDGAGTLTYSGQLPPGQWTVTAELAMPAVARCDARFDVGAPAVPATVTCEPPRAAPEPGTSWTPVVVAAVLAVLVAVFLIGRRRLW</sequence>
<keyword evidence="1" id="KW-0472">Membrane</keyword>
<dbReference type="KEGG" id="psuu:Psuf_082110"/>
<keyword evidence="1" id="KW-0812">Transmembrane</keyword>
<dbReference type="AlphaFoldDB" id="A0A6F8YY78"/>
<evidence type="ECO:0000313" key="2">
    <source>
        <dbReference type="EMBL" id="BCB90898.1"/>
    </source>
</evidence>
<evidence type="ECO:0000313" key="3">
    <source>
        <dbReference type="Proteomes" id="UP000503011"/>
    </source>
</evidence>
<keyword evidence="3" id="KW-1185">Reference proteome</keyword>
<protein>
    <recommendedName>
        <fullName evidence="4">CopC domain-containing protein</fullName>
    </recommendedName>
</protein>
<proteinExistence type="predicted"/>
<evidence type="ECO:0008006" key="4">
    <source>
        <dbReference type="Google" id="ProtNLM"/>
    </source>
</evidence>
<reference evidence="2 3" key="1">
    <citation type="submission" date="2020-03" db="EMBL/GenBank/DDBJ databases">
        <title>Whole genome shotgun sequence of Phytohabitans suffuscus NBRC 105367.</title>
        <authorList>
            <person name="Komaki H."/>
            <person name="Tamura T."/>
        </authorList>
    </citation>
    <scope>NUCLEOTIDE SEQUENCE [LARGE SCALE GENOMIC DNA]</scope>
    <source>
        <strain evidence="2 3">NBRC 105367</strain>
    </source>
</reference>
<reference evidence="2 3" key="2">
    <citation type="submission" date="2020-03" db="EMBL/GenBank/DDBJ databases">
        <authorList>
            <person name="Ichikawa N."/>
            <person name="Kimura A."/>
            <person name="Kitahashi Y."/>
            <person name="Uohara A."/>
        </authorList>
    </citation>
    <scope>NUCLEOTIDE SEQUENCE [LARGE SCALE GENOMIC DNA]</scope>
    <source>
        <strain evidence="2 3">NBRC 105367</strain>
    </source>
</reference>
<organism evidence="2 3">
    <name type="scientific">Phytohabitans suffuscus</name>
    <dbReference type="NCBI Taxonomy" id="624315"/>
    <lineage>
        <taxon>Bacteria</taxon>
        <taxon>Bacillati</taxon>
        <taxon>Actinomycetota</taxon>
        <taxon>Actinomycetes</taxon>
        <taxon>Micromonosporales</taxon>
        <taxon>Micromonosporaceae</taxon>
    </lineage>
</organism>
<accession>A0A6F8YY78</accession>